<dbReference type="AlphaFoldDB" id="A0A8B6EZ09"/>
<dbReference type="InterPro" id="IPR020984">
    <property type="entry name" value="Speedy"/>
</dbReference>
<feature type="compositionally biased region" description="Basic and acidic residues" evidence="3">
    <location>
        <begin position="297"/>
        <end position="307"/>
    </location>
</feature>
<name>A0A8B6EZ09_MYTGA</name>
<gene>
    <name evidence="4" type="ORF">MGAL_10B074114</name>
</gene>
<dbReference type="EMBL" id="UYJE01005988">
    <property type="protein sequence ID" value="VDI42204.1"/>
    <property type="molecule type" value="Genomic_DNA"/>
</dbReference>
<dbReference type="InterPro" id="IPR052316">
    <property type="entry name" value="Speedy-Ringo_regulator"/>
</dbReference>
<dbReference type="Pfam" id="PF11357">
    <property type="entry name" value="Spy1"/>
    <property type="match status" value="1"/>
</dbReference>
<keyword evidence="2" id="KW-0131">Cell cycle</keyword>
<keyword evidence="5" id="KW-1185">Reference proteome</keyword>
<feature type="region of interest" description="Disordered" evidence="3">
    <location>
        <begin position="281"/>
        <end position="335"/>
    </location>
</feature>
<dbReference type="PANTHER" id="PTHR31545">
    <property type="entry name" value="SEEDY PROTEIN A/C FAMILY MEMBER"/>
    <property type="match status" value="1"/>
</dbReference>
<evidence type="ECO:0000256" key="1">
    <source>
        <dbReference type="ARBA" id="ARBA00010932"/>
    </source>
</evidence>
<organism evidence="4 5">
    <name type="scientific">Mytilus galloprovincialis</name>
    <name type="common">Mediterranean mussel</name>
    <dbReference type="NCBI Taxonomy" id="29158"/>
    <lineage>
        <taxon>Eukaryota</taxon>
        <taxon>Metazoa</taxon>
        <taxon>Spiralia</taxon>
        <taxon>Lophotrochozoa</taxon>
        <taxon>Mollusca</taxon>
        <taxon>Bivalvia</taxon>
        <taxon>Autobranchia</taxon>
        <taxon>Pteriomorphia</taxon>
        <taxon>Mytilida</taxon>
        <taxon>Mytiloidea</taxon>
        <taxon>Mytilidae</taxon>
        <taxon>Mytilinae</taxon>
        <taxon>Mytilus</taxon>
    </lineage>
</organism>
<comment type="caution">
    <text evidence="4">The sequence shown here is derived from an EMBL/GenBank/DDBJ whole genome shotgun (WGS) entry which is preliminary data.</text>
</comment>
<proteinExistence type="inferred from homology"/>
<protein>
    <submittedName>
        <fullName evidence="4">Speedy</fullName>
    </submittedName>
</protein>
<evidence type="ECO:0000256" key="3">
    <source>
        <dbReference type="SAM" id="MobiDB-lite"/>
    </source>
</evidence>
<evidence type="ECO:0000313" key="4">
    <source>
        <dbReference type="EMBL" id="VDI42204.1"/>
    </source>
</evidence>
<dbReference type="Proteomes" id="UP000596742">
    <property type="component" value="Unassembled WGS sequence"/>
</dbReference>
<evidence type="ECO:0000256" key="2">
    <source>
        <dbReference type="ARBA" id="ARBA00023306"/>
    </source>
</evidence>
<accession>A0A8B6EZ09</accession>
<sequence>MLPSFTHSFLKPKLKRHKSFSTNSCQVLHSDRNAEFMDVVDYAEHETANLPKKHRPNERVQVIQIPPLEQANELTEYHNRCHYEANRGHEIITQPRSMPIIADTNGHCSLVASTASSKFSLFQRHEVSRKQSFIVKGKEMRAFFRLLEDEVVQDFLEADSCIKISDKYLIAMVFAYFKRADLKIREYTRTNFFVALYLGNDMEEDEEEDKYEIFPWALGQKWQDKFPRFLRKRDHLWAKINYMALVSKRCCEEIMAIDISHPVWKRSRALHHAGAIRSYMKDPDDDGYPRGPHASPKRCEECDHDSQYDSASPASASWYISSGDNSPDDIFNDPRKSRFDMNRLKKTLQEDDDAWPSVEE</sequence>
<feature type="compositionally biased region" description="Polar residues" evidence="3">
    <location>
        <begin position="308"/>
        <end position="325"/>
    </location>
</feature>
<comment type="similarity">
    <text evidence="1">Belongs to the Speedy/Ringo family.</text>
</comment>
<reference evidence="4" key="1">
    <citation type="submission" date="2018-11" db="EMBL/GenBank/DDBJ databases">
        <authorList>
            <person name="Alioto T."/>
            <person name="Alioto T."/>
        </authorList>
    </citation>
    <scope>NUCLEOTIDE SEQUENCE</scope>
</reference>
<dbReference type="OrthoDB" id="9442170at2759"/>
<evidence type="ECO:0000313" key="5">
    <source>
        <dbReference type="Proteomes" id="UP000596742"/>
    </source>
</evidence>
<dbReference type="PANTHER" id="PTHR31545:SF5">
    <property type="entry name" value="SPEEDY PROTEIN A"/>
    <property type="match status" value="1"/>
</dbReference>
<dbReference type="GO" id="GO:0019901">
    <property type="term" value="F:protein kinase binding"/>
    <property type="evidence" value="ECO:0007669"/>
    <property type="project" value="InterPro"/>
</dbReference>